<evidence type="ECO:0000313" key="2">
    <source>
        <dbReference type="EMBL" id="KAJ5247310.1"/>
    </source>
</evidence>
<dbReference type="Proteomes" id="UP001150941">
    <property type="component" value="Unassembled WGS sequence"/>
</dbReference>
<proteinExistence type="predicted"/>
<organism evidence="2 3">
    <name type="scientific">Penicillium chermesinum</name>
    <dbReference type="NCBI Taxonomy" id="63820"/>
    <lineage>
        <taxon>Eukaryota</taxon>
        <taxon>Fungi</taxon>
        <taxon>Dikarya</taxon>
        <taxon>Ascomycota</taxon>
        <taxon>Pezizomycotina</taxon>
        <taxon>Eurotiomycetes</taxon>
        <taxon>Eurotiomycetidae</taxon>
        <taxon>Eurotiales</taxon>
        <taxon>Aspergillaceae</taxon>
        <taxon>Penicillium</taxon>
    </lineage>
</organism>
<dbReference type="EMBL" id="JAPQKS010000002">
    <property type="protein sequence ID" value="KAJ5247310.1"/>
    <property type="molecule type" value="Genomic_DNA"/>
</dbReference>
<feature type="signal peptide" evidence="1">
    <location>
        <begin position="1"/>
        <end position="18"/>
    </location>
</feature>
<keyword evidence="1" id="KW-0732">Signal</keyword>
<dbReference type="GeneID" id="83198893"/>
<protein>
    <submittedName>
        <fullName evidence="2">Uncharacterized protein</fullName>
    </submittedName>
</protein>
<dbReference type="RefSeq" id="XP_058334731.1">
    <property type="nucleotide sequence ID" value="XM_058471590.1"/>
</dbReference>
<sequence>MRATFILSALASLALVSATPLGADVLTKRDPSDKSGNTQIALECTGETLPDPGGDGGAGEGGFGYFTSNMKASIKGGDDIGPTACTDKDGTCSNCLFEDSGLSSSINVTGCWNPPRWYLWLQHRVLVQ</sequence>
<reference evidence="2" key="1">
    <citation type="submission" date="2022-11" db="EMBL/GenBank/DDBJ databases">
        <authorList>
            <person name="Petersen C."/>
        </authorList>
    </citation>
    <scope>NUCLEOTIDE SEQUENCE</scope>
    <source>
        <strain evidence="2">IBT 19713</strain>
    </source>
</reference>
<keyword evidence="3" id="KW-1185">Reference proteome</keyword>
<gene>
    <name evidence="2" type="ORF">N7468_002293</name>
</gene>
<evidence type="ECO:0000256" key="1">
    <source>
        <dbReference type="SAM" id="SignalP"/>
    </source>
</evidence>
<comment type="caution">
    <text evidence="2">The sequence shown here is derived from an EMBL/GenBank/DDBJ whole genome shotgun (WGS) entry which is preliminary data.</text>
</comment>
<evidence type="ECO:0000313" key="3">
    <source>
        <dbReference type="Proteomes" id="UP001150941"/>
    </source>
</evidence>
<dbReference type="OrthoDB" id="5192261at2759"/>
<dbReference type="AlphaFoldDB" id="A0A9W9PI89"/>
<accession>A0A9W9PI89</accession>
<feature type="chain" id="PRO_5040920690" evidence="1">
    <location>
        <begin position="19"/>
        <end position="128"/>
    </location>
</feature>
<name>A0A9W9PI89_9EURO</name>
<reference evidence="2" key="2">
    <citation type="journal article" date="2023" name="IMA Fungus">
        <title>Comparative genomic study of the Penicillium genus elucidates a diverse pangenome and 15 lateral gene transfer events.</title>
        <authorList>
            <person name="Petersen C."/>
            <person name="Sorensen T."/>
            <person name="Nielsen M.R."/>
            <person name="Sondergaard T.E."/>
            <person name="Sorensen J.L."/>
            <person name="Fitzpatrick D.A."/>
            <person name="Frisvad J.C."/>
            <person name="Nielsen K.L."/>
        </authorList>
    </citation>
    <scope>NUCLEOTIDE SEQUENCE</scope>
    <source>
        <strain evidence="2">IBT 19713</strain>
    </source>
</reference>